<dbReference type="GO" id="GO:0022857">
    <property type="term" value="F:transmembrane transporter activity"/>
    <property type="evidence" value="ECO:0007669"/>
    <property type="project" value="TreeGrafter"/>
</dbReference>
<evidence type="ECO:0000313" key="9">
    <source>
        <dbReference type="EMBL" id="NAS21358.1"/>
    </source>
</evidence>
<feature type="transmembrane region" description="Helical" evidence="7">
    <location>
        <begin position="740"/>
        <end position="758"/>
    </location>
</feature>
<comment type="caution">
    <text evidence="9">The sequence shown here is derived from an EMBL/GenBank/DDBJ whole genome shotgun (WGS) entry which is preliminary data.</text>
</comment>
<evidence type="ECO:0000256" key="7">
    <source>
        <dbReference type="SAM" id="Phobius"/>
    </source>
</evidence>
<proteinExistence type="inferred from homology"/>
<dbReference type="InterPro" id="IPR003838">
    <property type="entry name" value="ABC3_permease_C"/>
</dbReference>
<evidence type="ECO:0000256" key="1">
    <source>
        <dbReference type="ARBA" id="ARBA00004651"/>
    </source>
</evidence>
<evidence type="ECO:0000256" key="2">
    <source>
        <dbReference type="ARBA" id="ARBA00022475"/>
    </source>
</evidence>
<comment type="subcellular location">
    <subcellularLocation>
        <location evidence="1">Cell membrane</location>
        <topology evidence="1">Multi-pass membrane protein</topology>
    </subcellularLocation>
</comment>
<dbReference type="InterPro" id="IPR050250">
    <property type="entry name" value="Macrolide_Exporter_MacB"/>
</dbReference>
<keyword evidence="3 7" id="KW-0812">Transmembrane</keyword>
<accession>A0A7C9NF38</accession>
<evidence type="ECO:0000313" key="10">
    <source>
        <dbReference type="Proteomes" id="UP000479526"/>
    </source>
</evidence>
<protein>
    <submittedName>
        <fullName evidence="9">FtsX-like permease family protein</fullName>
    </submittedName>
</protein>
<gene>
    <name evidence="9" type="ORF">GT755_06625</name>
</gene>
<evidence type="ECO:0000259" key="8">
    <source>
        <dbReference type="Pfam" id="PF02687"/>
    </source>
</evidence>
<name>A0A7C9NF38_9ACTN</name>
<dbReference type="GO" id="GO:0005886">
    <property type="term" value="C:plasma membrane"/>
    <property type="evidence" value="ECO:0007669"/>
    <property type="project" value="UniProtKB-SubCell"/>
</dbReference>
<comment type="similarity">
    <text evidence="6">Belongs to the ABC-4 integral membrane protein family.</text>
</comment>
<keyword evidence="2" id="KW-1003">Cell membrane</keyword>
<feature type="domain" description="ABC3 transporter permease C-terminal" evidence="8">
    <location>
        <begin position="649"/>
        <end position="765"/>
    </location>
</feature>
<evidence type="ECO:0000256" key="5">
    <source>
        <dbReference type="ARBA" id="ARBA00023136"/>
    </source>
</evidence>
<feature type="transmembrane region" description="Helical" evidence="7">
    <location>
        <begin position="319"/>
        <end position="347"/>
    </location>
</feature>
<keyword evidence="10" id="KW-1185">Reference proteome</keyword>
<feature type="transmembrane region" description="Helical" evidence="7">
    <location>
        <begin position="367"/>
        <end position="390"/>
    </location>
</feature>
<feature type="transmembrane region" description="Helical" evidence="7">
    <location>
        <begin position="698"/>
        <end position="720"/>
    </location>
</feature>
<keyword evidence="5 7" id="KW-0472">Membrane</keyword>
<dbReference type="EMBL" id="WXEW01000002">
    <property type="protein sequence ID" value="NAS21358.1"/>
    <property type="molecule type" value="Genomic_DNA"/>
</dbReference>
<dbReference type="RefSeq" id="WP_161478836.1">
    <property type="nucleotide sequence ID" value="NZ_WXEW01000002.1"/>
</dbReference>
<dbReference type="PANTHER" id="PTHR30572">
    <property type="entry name" value="MEMBRANE COMPONENT OF TRANSPORTER-RELATED"/>
    <property type="match status" value="1"/>
</dbReference>
<feature type="transmembrane region" description="Helical" evidence="7">
    <location>
        <begin position="645"/>
        <end position="666"/>
    </location>
</feature>
<dbReference type="Pfam" id="PF02687">
    <property type="entry name" value="FtsX"/>
    <property type="match status" value="1"/>
</dbReference>
<evidence type="ECO:0000256" key="6">
    <source>
        <dbReference type="ARBA" id="ARBA00038076"/>
    </source>
</evidence>
<keyword evidence="4 7" id="KW-1133">Transmembrane helix</keyword>
<feature type="transmembrane region" description="Helical" evidence="7">
    <location>
        <begin position="427"/>
        <end position="448"/>
    </location>
</feature>
<dbReference type="AlphaFoldDB" id="A0A7C9NF38"/>
<evidence type="ECO:0000256" key="3">
    <source>
        <dbReference type="ARBA" id="ARBA00022692"/>
    </source>
</evidence>
<dbReference type="PANTHER" id="PTHR30572:SF4">
    <property type="entry name" value="ABC TRANSPORTER PERMEASE YTRF"/>
    <property type="match status" value="1"/>
</dbReference>
<dbReference type="Proteomes" id="UP000479526">
    <property type="component" value="Unassembled WGS sequence"/>
</dbReference>
<evidence type="ECO:0000256" key="4">
    <source>
        <dbReference type="ARBA" id="ARBA00022989"/>
    </source>
</evidence>
<feature type="transmembrane region" description="Helical" evidence="7">
    <location>
        <begin position="272"/>
        <end position="298"/>
    </location>
</feature>
<organism evidence="9 10">
    <name type="scientific">Herbidospora solisilvae</name>
    <dbReference type="NCBI Taxonomy" id="2696284"/>
    <lineage>
        <taxon>Bacteria</taxon>
        <taxon>Bacillati</taxon>
        <taxon>Actinomycetota</taxon>
        <taxon>Actinomycetes</taxon>
        <taxon>Streptosporangiales</taxon>
        <taxon>Streptosporangiaceae</taxon>
        <taxon>Herbidospora</taxon>
    </lineage>
</organism>
<sequence length="775" mass="79738">MGFLTAWFGVEARRRRRDLCVLVLLVAAGVSVVSAALAGARRGESALDRLRAVTLPAHALISNQDPGLDWERVRALPGVEAVAPYAIAPFYVDDMPLNWFCIPPVDAALWRHLERPVLLAGRLPDPARADEVVVQHRFTVLYGKTVGDTVTIKLNTPEEADLLANAGGGLAGGHGPRITARIVGVIRSPRFADGVDGPGVVLPSSGLYRTYRDNLMGTSGRGFSIALARLTDGAAGVPRLRAQMAALTGQPMQVDDLGATDRHYDRLTSYQALTVLAFGLAALAVAAVSTGLYVARVVESAQADLRVLRAGGLTPRQETAAAALGPVAAGLAGSVLGVGAAAAASVWTPIGAAAGFEPAPGLDVDLLVLAPPLVVVPVLIALEVAVLTWARRTPRPPAGSVVAPAVVRLNLPVQVVTGLRHALSRTVTGTVTGIFGLVAALTFAAGVADAAGDPARFGQTHQAMVFHGQNGEHVEGVLGKTARDPDVTGVADARAAMVSAGDVVFVVYGVAPVSGRVPPMVVRGRPPTTDGEVLLAVGTANRMGADVGDRVRLTGPDGAGEFRVSAVGLLPVGVSNTYDDGALLTSGGYDRLSRSFDLGLGLLALRPGADPGVVLRRLQEATGPRVSVIPAVLPPQFAEVRDVRVLPIVLAGCLGLLAVATLAHAVNATARRRRHDVAVLRALGMTPGQARWIPRTQALALAGAGLLAGVPLGVAAGRALWRLVAESTPLVYVPPTPVEALVPAVPAALVAALVLAALPGRRAAGLHVAGTLRAE</sequence>
<reference evidence="9 10" key="1">
    <citation type="submission" date="2020-01" db="EMBL/GenBank/DDBJ databases">
        <title>Herbidospora sp. NEAU-GS84 nov., a novel actinomycete isolated from soil.</title>
        <authorList>
            <person name="Han L."/>
        </authorList>
    </citation>
    <scope>NUCLEOTIDE SEQUENCE [LARGE SCALE GENOMIC DNA]</scope>
    <source>
        <strain evidence="9 10">NEAU-GS84</strain>
    </source>
</reference>